<dbReference type="EMBL" id="LSRP01000151">
    <property type="protein sequence ID" value="OJF90027.1"/>
    <property type="molecule type" value="Genomic_DNA"/>
</dbReference>
<accession>A0A657LLA1</accession>
<comment type="caution">
    <text evidence="2">The sequence shown here is derived from an EMBL/GenBank/DDBJ whole genome shotgun (WGS) entry which is preliminary data.</text>
</comment>
<evidence type="ECO:0000313" key="3">
    <source>
        <dbReference type="Proteomes" id="UP000182661"/>
    </source>
</evidence>
<feature type="signal peptide" evidence="1">
    <location>
        <begin position="1"/>
        <end position="20"/>
    </location>
</feature>
<evidence type="ECO:0000313" key="2">
    <source>
        <dbReference type="EMBL" id="OJF90027.1"/>
    </source>
</evidence>
<dbReference type="Proteomes" id="UP000182661">
    <property type="component" value="Unassembled WGS sequence"/>
</dbReference>
<keyword evidence="3" id="KW-1185">Reference proteome</keyword>
<gene>
    <name evidence="2" type="ORF">AX760_08850</name>
</gene>
<feature type="chain" id="PRO_5024841232" evidence="1">
    <location>
        <begin position="21"/>
        <end position="277"/>
    </location>
</feature>
<evidence type="ECO:0000256" key="1">
    <source>
        <dbReference type="SAM" id="SignalP"/>
    </source>
</evidence>
<reference evidence="2 3" key="1">
    <citation type="submission" date="2016-02" db="EMBL/GenBank/DDBJ databases">
        <title>Genome sequencing of a beta-galactosidase producing bacteria Rhizobium sp. 59.</title>
        <authorList>
            <person name="Wang D."/>
            <person name="Kot W."/>
            <person name="Qin Y."/>
            <person name="Hansen L."/>
            <person name="Naqvi K."/>
            <person name="Rensing C."/>
        </authorList>
    </citation>
    <scope>NUCLEOTIDE SEQUENCE [LARGE SCALE GENOMIC DNA]</scope>
    <source>
        <strain evidence="2 3">59</strain>
    </source>
</reference>
<keyword evidence="1" id="KW-0732">Signal</keyword>
<proteinExistence type="predicted"/>
<dbReference type="AlphaFoldDB" id="A0A657LLA1"/>
<name>A0A657LLA1_9HYPH</name>
<protein>
    <submittedName>
        <fullName evidence="2">Uncharacterized protein</fullName>
    </submittedName>
</protein>
<organism evidence="2 3">
    <name type="scientific">Pararhizobium antarcticum</name>
    <dbReference type="NCBI Taxonomy" id="1798805"/>
    <lineage>
        <taxon>Bacteria</taxon>
        <taxon>Pseudomonadati</taxon>
        <taxon>Pseudomonadota</taxon>
        <taxon>Alphaproteobacteria</taxon>
        <taxon>Hyphomicrobiales</taxon>
        <taxon>Rhizobiaceae</taxon>
        <taxon>Rhizobium/Agrobacterium group</taxon>
        <taxon>Pararhizobium</taxon>
    </lineage>
</organism>
<sequence length="277" mass="30838">MIVRLFLLAVMMAVPLSAQAADAVIRKAGRYILLLDGEGKPVAGSYWLSPALKISVHSRKGALPTDPEFRDRDFFPMRRGAMLLMANYRYSYSPEPSSVGIGQTQVIARKATPIGPLAAMLKSEDLMIRYSFHGTLGSRLDGIDLINHFYTIERNDLEAPDAKWGKRVYIETLDMDLSDDDAARVASIASGEALSSGDFYVDYLIRVAILPDLTRCLEEKRKAPDYPEKARRQRDGSDAYMAEAFPGDGMAFWEKRPSGAPDEQAMNVYRICPSDTK</sequence>